<comment type="similarity">
    <text evidence="1">Belongs to the short-chain dehydrogenases/reductases (SDR) family.</text>
</comment>
<dbReference type="EMBL" id="FOGU01000013">
    <property type="protein sequence ID" value="SES37105.1"/>
    <property type="molecule type" value="Genomic_DNA"/>
</dbReference>
<evidence type="ECO:0000313" key="2">
    <source>
        <dbReference type="EMBL" id="SES37105.1"/>
    </source>
</evidence>
<dbReference type="AlphaFoldDB" id="A0A1H9WTA7"/>
<dbReference type="PRINTS" id="PR00081">
    <property type="entry name" value="GDHRDH"/>
</dbReference>
<dbReference type="InterPro" id="IPR050259">
    <property type="entry name" value="SDR"/>
</dbReference>
<evidence type="ECO:0000256" key="1">
    <source>
        <dbReference type="ARBA" id="ARBA00006484"/>
    </source>
</evidence>
<reference evidence="2 3" key="1">
    <citation type="submission" date="2016-10" db="EMBL/GenBank/DDBJ databases">
        <authorList>
            <person name="de Groot N.N."/>
        </authorList>
    </citation>
    <scope>NUCLEOTIDE SEQUENCE [LARGE SCALE GENOMIC DNA]</scope>
    <source>
        <strain evidence="2 3">DSM 23042</strain>
    </source>
</reference>
<sequence>MDFGLNGKTALILASSKGLGRAVAESLAGEGARVILTGRDEAALEEAVKGIRGAGGTADWLKLDLSAADAADSLAERARSLAGRVDILVNNTGGPPPGSARDIDTSVLMSQAQTMVANVIRLTSLLLPDMESAGWGRVLTLASSGVEQPIPNLALSNTLRGSLVGWSKTLATEVAGQGITVNMLLPGRIHTDRVDQLDANAADRQNKSVDEVRTASKASIPAGRYGKPEEFAAVAAFLCSEPASYVTGSMVRCDGGAIRHV</sequence>
<dbReference type="Pfam" id="PF13561">
    <property type="entry name" value="adh_short_C2"/>
    <property type="match status" value="1"/>
</dbReference>
<evidence type="ECO:0000313" key="3">
    <source>
        <dbReference type="Proteomes" id="UP000198885"/>
    </source>
</evidence>
<dbReference type="RefSeq" id="WP_092695945.1">
    <property type="nucleotide sequence ID" value="NZ_CBDDGO010000004.1"/>
</dbReference>
<dbReference type="PANTHER" id="PTHR42879:SF6">
    <property type="entry name" value="NADPH-DEPENDENT REDUCTASE BACG"/>
    <property type="match status" value="1"/>
</dbReference>
<dbReference type="InterPro" id="IPR036291">
    <property type="entry name" value="NAD(P)-bd_dom_sf"/>
</dbReference>
<dbReference type="InterPro" id="IPR002347">
    <property type="entry name" value="SDR_fam"/>
</dbReference>
<protein>
    <submittedName>
        <fullName evidence="2">3-oxoacyl-[acyl-carrier protein] reductase</fullName>
    </submittedName>
</protein>
<dbReference type="Proteomes" id="UP000198885">
    <property type="component" value="Unassembled WGS sequence"/>
</dbReference>
<name>A0A1H9WTA7_9RHOB</name>
<dbReference type="PANTHER" id="PTHR42879">
    <property type="entry name" value="3-OXOACYL-(ACYL-CARRIER-PROTEIN) REDUCTASE"/>
    <property type="match status" value="1"/>
</dbReference>
<proteinExistence type="inferred from homology"/>
<dbReference type="SUPFAM" id="SSF51735">
    <property type="entry name" value="NAD(P)-binding Rossmann-fold domains"/>
    <property type="match status" value="1"/>
</dbReference>
<dbReference type="OrthoDB" id="9804774at2"/>
<accession>A0A1H9WTA7</accession>
<dbReference type="STRING" id="641238.SAMN04490244_11319"/>
<keyword evidence="3" id="KW-1185">Reference proteome</keyword>
<organism evidence="2 3">
    <name type="scientific">Tranquillimonas rosea</name>
    <dbReference type="NCBI Taxonomy" id="641238"/>
    <lineage>
        <taxon>Bacteria</taxon>
        <taxon>Pseudomonadati</taxon>
        <taxon>Pseudomonadota</taxon>
        <taxon>Alphaproteobacteria</taxon>
        <taxon>Rhodobacterales</taxon>
        <taxon>Roseobacteraceae</taxon>
        <taxon>Tranquillimonas</taxon>
    </lineage>
</organism>
<dbReference type="Gene3D" id="3.40.50.720">
    <property type="entry name" value="NAD(P)-binding Rossmann-like Domain"/>
    <property type="match status" value="1"/>
</dbReference>
<gene>
    <name evidence="2" type="ORF">SAMN04490244_11319</name>
</gene>